<organism evidence="6 7">
    <name type="scientific">Novosphingobium aromaticivorans (strain ATCC 700278 / DSM 12444 / CCUG 56034 / CIP 105152 / NBRC 16084 / F199)</name>
    <dbReference type="NCBI Taxonomy" id="279238"/>
    <lineage>
        <taxon>Bacteria</taxon>
        <taxon>Pseudomonadati</taxon>
        <taxon>Pseudomonadota</taxon>
        <taxon>Alphaproteobacteria</taxon>
        <taxon>Sphingomonadales</taxon>
        <taxon>Sphingomonadaceae</taxon>
        <taxon>Novosphingobium</taxon>
    </lineage>
</organism>
<dbReference type="STRING" id="279238.Saro_3241"/>
<proteinExistence type="predicted"/>
<dbReference type="KEGG" id="nar:Saro_3241"/>
<name>Q2G397_NOVAD</name>
<dbReference type="InterPro" id="IPR017932">
    <property type="entry name" value="GATase_2_dom"/>
</dbReference>
<protein>
    <recommendedName>
        <fullName evidence="2">asparagine synthase (glutamine-hydrolyzing)</fullName>
        <ecNumber evidence="2">6.3.5.4</ecNumber>
    </recommendedName>
</protein>
<dbReference type="SUPFAM" id="SSF52402">
    <property type="entry name" value="Adenine nucleotide alpha hydrolases-like"/>
    <property type="match status" value="1"/>
</dbReference>
<evidence type="ECO:0000259" key="4">
    <source>
        <dbReference type="Pfam" id="PF00733"/>
    </source>
</evidence>
<dbReference type="SUPFAM" id="SSF56235">
    <property type="entry name" value="N-terminal nucleophile aminohydrolases (Ntn hydrolases)"/>
    <property type="match status" value="1"/>
</dbReference>
<accession>Q2G397</accession>
<dbReference type="Gene3D" id="3.60.20.10">
    <property type="entry name" value="Glutamine Phosphoribosylpyrophosphate, subunit 1, domain 1"/>
    <property type="match status" value="1"/>
</dbReference>
<gene>
    <name evidence="6" type="ordered locus">Saro_3241</name>
</gene>
<dbReference type="eggNOG" id="COG0367">
    <property type="taxonomic scope" value="Bacteria"/>
</dbReference>
<dbReference type="RefSeq" id="WP_011446878.1">
    <property type="nucleotide sequence ID" value="NC_007794.1"/>
</dbReference>
<evidence type="ECO:0000256" key="3">
    <source>
        <dbReference type="ARBA" id="ARBA00048741"/>
    </source>
</evidence>
<sequence>MTKTVLILTAAIDLDGGDWFSPCWERVTRSMALGKAGDIIHGCVPGAALAIREEKPIAAGRSAQNRRGSFREQEDGSYVLLAGRIFNRTDLLRRFDLKQGMDDADLYAAVSARMGEAAYRAIVGDYAALQWFPQRRSLRLARSGTSNMPLHVWRDGSRIVISSLPGPILASGVPARINDDRVADELLLFSPDGRTSFYAGMHRVPGGGEEVHDPSGFKARRLWSVKDAPEIRLRRDEDYVEALDVLFDEAVSATMDGSSAPGILLSGGFDSQTVASYAVKRLPAGRRLQAFTSVPMQGWTPPPRPGIFGDESAHVRALCAMYPQIEPHFIEAADFRYGERGHRQFLVGGWPVFNEMNAHWSHASLEQAADLGCDLMLTGDLGNSGFSYDGLTGYPTWLREGQWFRLLREIGKSDDPRPFWRKLISLAVMPHVPVRWKRKMDRHRPWRPSAFATWCGMREDFARESGVLDRAEAGGHDIDFYDIPSARTWRANVVDSLNDGAPEIYLGYQLLYGVPMRDPTAYLPLLEFCAGIPDEQYLRDGQTRWLARRLMQGRVPEMVRLENRIGAQSSDWPQRFARDREDLIAEMERMKADERLAKIFDFERLAANLREWDGSDRPESRSNFKINAAVGRAMVSARFVSHVEGRNVG</sequence>
<evidence type="ECO:0000313" key="7">
    <source>
        <dbReference type="Proteomes" id="UP000009134"/>
    </source>
</evidence>
<dbReference type="InterPro" id="IPR014729">
    <property type="entry name" value="Rossmann-like_a/b/a_fold"/>
</dbReference>
<evidence type="ECO:0000313" key="6">
    <source>
        <dbReference type="EMBL" id="ABD27676.1"/>
    </source>
</evidence>
<dbReference type="AlphaFoldDB" id="Q2G397"/>
<dbReference type="EMBL" id="CP000248">
    <property type="protein sequence ID" value="ABD27676.1"/>
    <property type="molecule type" value="Genomic_DNA"/>
</dbReference>
<evidence type="ECO:0000256" key="2">
    <source>
        <dbReference type="ARBA" id="ARBA00012737"/>
    </source>
</evidence>
<comment type="catalytic activity">
    <reaction evidence="3">
        <text>L-aspartate + L-glutamine + ATP + H2O = L-asparagine + L-glutamate + AMP + diphosphate + H(+)</text>
        <dbReference type="Rhea" id="RHEA:12228"/>
        <dbReference type="ChEBI" id="CHEBI:15377"/>
        <dbReference type="ChEBI" id="CHEBI:15378"/>
        <dbReference type="ChEBI" id="CHEBI:29985"/>
        <dbReference type="ChEBI" id="CHEBI:29991"/>
        <dbReference type="ChEBI" id="CHEBI:30616"/>
        <dbReference type="ChEBI" id="CHEBI:33019"/>
        <dbReference type="ChEBI" id="CHEBI:58048"/>
        <dbReference type="ChEBI" id="CHEBI:58359"/>
        <dbReference type="ChEBI" id="CHEBI:456215"/>
        <dbReference type="EC" id="6.3.5.4"/>
    </reaction>
</comment>
<comment type="pathway">
    <text evidence="1">Amino-acid biosynthesis; L-asparagine biosynthesis; L-asparagine from L-aspartate (L-Gln route): step 1/1.</text>
</comment>
<feature type="domain" description="Asparagine synthetase" evidence="4">
    <location>
        <begin position="244"/>
        <end position="625"/>
    </location>
</feature>
<dbReference type="HOGENOM" id="CLU_014658_3_3_5"/>
<reference evidence="7" key="1">
    <citation type="submission" date="2006-01" db="EMBL/GenBank/DDBJ databases">
        <title>Complete sequence of Novosphingobium aromaticivorans DSM 12444.</title>
        <authorList>
            <consortium name="US DOE Joint Genome Institute"/>
            <person name="Copeland A."/>
            <person name="Lucas S."/>
            <person name="Lapidus A."/>
            <person name="Barry K."/>
            <person name="Detter J.C."/>
            <person name="Glavina T."/>
            <person name="Hammon N."/>
            <person name="Israni S."/>
            <person name="Pitluck S."/>
            <person name="Chain P."/>
            <person name="Malfatti S."/>
            <person name="Shin M."/>
            <person name="Vergez L."/>
            <person name="Schmutz J."/>
            <person name="Larimer F."/>
            <person name="Land M."/>
            <person name="Kyrpides N."/>
            <person name="Ivanova N."/>
            <person name="Fredrickson J."/>
            <person name="Balkwill D."/>
            <person name="Romine M.F."/>
            <person name="Richardson P."/>
        </authorList>
    </citation>
    <scope>NUCLEOTIDE SEQUENCE [LARGE SCALE GENOMIC DNA]</scope>
    <source>
        <strain evidence="7">ATCC 700278 / DSM 12444 / CCUG 56034 / CIP 105152 / NBRC 16084 / F199</strain>
    </source>
</reference>
<dbReference type="InterPro" id="IPR029055">
    <property type="entry name" value="Ntn_hydrolases_N"/>
</dbReference>
<dbReference type="InterPro" id="IPR051786">
    <property type="entry name" value="ASN_synthetase/amidase"/>
</dbReference>
<dbReference type="PANTHER" id="PTHR43284">
    <property type="entry name" value="ASPARAGINE SYNTHETASE (GLUTAMINE-HYDROLYZING)"/>
    <property type="match status" value="1"/>
</dbReference>
<dbReference type="Pfam" id="PF00733">
    <property type="entry name" value="Asn_synthase"/>
    <property type="match status" value="1"/>
</dbReference>
<evidence type="ECO:0000256" key="1">
    <source>
        <dbReference type="ARBA" id="ARBA00005187"/>
    </source>
</evidence>
<dbReference type="GO" id="GO:0006529">
    <property type="term" value="P:asparagine biosynthetic process"/>
    <property type="evidence" value="ECO:0007669"/>
    <property type="project" value="InterPro"/>
</dbReference>
<dbReference type="InterPro" id="IPR001962">
    <property type="entry name" value="Asn_synthase"/>
</dbReference>
<dbReference type="PANTHER" id="PTHR43284:SF1">
    <property type="entry name" value="ASPARAGINE SYNTHETASE"/>
    <property type="match status" value="1"/>
</dbReference>
<dbReference type="Proteomes" id="UP000009134">
    <property type="component" value="Chromosome"/>
</dbReference>
<dbReference type="GO" id="GO:0005829">
    <property type="term" value="C:cytosol"/>
    <property type="evidence" value="ECO:0007669"/>
    <property type="project" value="TreeGrafter"/>
</dbReference>
<feature type="domain" description="Glutamine amidotransferase type-2" evidence="5">
    <location>
        <begin position="72"/>
        <end position="167"/>
    </location>
</feature>
<dbReference type="GO" id="GO:0004066">
    <property type="term" value="F:asparagine synthase (glutamine-hydrolyzing) activity"/>
    <property type="evidence" value="ECO:0007669"/>
    <property type="project" value="UniProtKB-EC"/>
</dbReference>
<dbReference type="Gene3D" id="3.40.50.620">
    <property type="entry name" value="HUPs"/>
    <property type="match status" value="1"/>
</dbReference>
<keyword evidence="7" id="KW-1185">Reference proteome</keyword>
<dbReference type="EC" id="6.3.5.4" evidence="2"/>
<dbReference type="Pfam" id="PF13537">
    <property type="entry name" value="GATase_7"/>
    <property type="match status" value="1"/>
</dbReference>
<evidence type="ECO:0000259" key="5">
    <source>
        <dbReference type="Pfam" id="PF13537"/>
    </source>
</evidence>